<comment type="caution">
    <text evidence="2">The sequence shown here is derived from an EMBL/GenBank/DDBJ whole genome shotgun (WGS) entry which is preliminary data.</text>
</comment>
<dbReference type="EMBL" id="LCKF01000010">
    <property type="protein sequence ID" value="KKT91573.1"/>
    <property type="molecule type" value="Genomic_DNA"/>
</dbReference>
<keyword evidence="1" id="KW-1133">Transmembrane helix</keyword>
<dbReference type="Proteomes" id="UP000033966">
    <property type="component" value="Unassembled WGS sequence"/>
</dbReference>
<evidence type="ECO:0000313" key="3">
    <source>
        <dbReference type="Proteomes" id="UP000033966"/>
    </source>
</evidence>
<organism evidence="2 3">
    <name type="scientific">Candidatus Jorgensenbacteria bacterium GW2011_GWA2_45_13</name>
    <dbReference type="NCBI Taxonomy" id="1618662"/>
    <lineage>
        <taxon>Bacteria</taxon>
        <taxon>Candidatus Joergenseniibacteriota</taxon>
    </lineage>
</organism>
<keyword evidence="1" id="KW-0472">Membrane</keyword>
<dbReference type="AlphaFoldDB" id="A0A0G1L7C5"/>
<reference evidence="2 3" key="1">
    <citation type="journal article" date="2015" name="Nature">
        <title>rRNA introns, odd ribosomes, and small enigmatic genomes across a large radiation of phyla.</title>
        <authorList>
            <person name="Brown C.T."/>
            <person name="Hug L.A."/>
            <person name="Thomas B.C."/>
            <person name="Sharon I."/>
            <person name="Castelle C.J."/>
            <person name="Singh A."/>
            <person name="Wilkins M.J."/>
            <person name="Williams K.H."/>
            <person name="Banfield J.F."/>
        </authorList>
    </citation>
    <scope>NUCLEOTIDE SEQUENCE [LARGE SCALE GENOMIC DNA]</scope>
</reference>
<name>A0A0G1L7C5_9BACT</name>
<accession>A0A0G1L7C5</accession>
<sequence>MYLSGWVFILLIVVLLTLCITCTAFYRKLRTLHKIVMKLEGIDEQDKINDDSKWGDSEGVR</sequence>
<keyword evidence="1" id="KW-0812">Transmembrane</keyword>
<proteinExistence type="predicted"/>
<evidence type="ECO:0000313" key="2">
    <source>
        <dbReference type="EMBL" id="KKT91573.1"/>
    </source>
</evidence>
<feature type="transmembrane region" description="Helical" evidence="1">
    <location>
        <begin position="6"/>
        <end position="26"/>
    </location>
</feature>
<gene>
    <name evidence="2" type="ORF">UW92_C0010G0002</name>
</gene>
<protein>
    <submittedName>
        <fullName evidence="2">Uncharacterized protein</fullName>
    </submittedName>
</protein>
<evidence type="ECO:0000256" key="1">
    <source>
        <dbReference type="SAM" id="Phobius"/>
    </source>
</evidence>